<dbReference type="EMBL" id="JABBFW010000013">
    <property type="protein sequence ID" value="NML16917.1"/>
    <property type="molecule type" value="Genomic_DNA"/>
</dbReference>
<evidence type="ECO:0000256" key="1">
    <source>
        <dbReference type="ARBA" id="ARBA00022729"/>
    </source>
</evidence>
<dbReference type="SUPFAM" id="SSF53474">
    <property type="entry name" value="alpha/beta-Hydrolases"/>
    <property type="match status" value="1"/>
</dbReference>
<dbReference type="PANTHER" id="PTHR43037:SF1">
    <property type="entry name" value="BLL1128 PROTEIN"/>
    <property type="match status" value="1"/>
</dbReference>
<reference evidence="4 5" key="1">
    <citation type="submission" date="2020-04" db="EMBL/GenBank/DDBJ databases">
        <title>Azohydromonas sp. isolated from soil.</title>
        <authorList>
            <person name="Dahal R.H."/>
        </authorList>
    </citation>
    <scope>NUCLEOTIDE SEQUENCE [LARGE SCALE GENOMIC DNA]</scope>
    <source>
        <strain evidence="4 5">G-1-1-14</strain>
    </source>
</reference>
<dbReference type="AlphaFoldDB" id="A0A848F9S7"/>
<keyword evidence="1" id="KW-0732">Signal</keyword>
<dbReference type="Pfam" id="PF10503">
    <property type="entry name" value="Esterase_PHB"/>
    <property type="match status" value="1"/>
</dbReference>
<dbReference type="Proteomes" id="UP000574067">
    <property type="component" value="Unassembled WGS sequence"/>
</dbReference>
<comment type="caution">
    <text evidence="4">The sequence shown here is derived from an EMBL/GenBank/DDBJ whole genome shotgun (WGS) entry which is preliminary data.</text>
</comment>
<feature type="region of interest" description="Disordered" evidence="3">
    <location>
        <begin position="106"/>
        <end position="131"/>
    </location>
</feature>
<dbReference type="PANTHER" id="PTHR43037">
    <property type="entry name" value="UNNAMED PRODUCT-RELATED"/>
    <property type="match status" value="1"/>
</dbReference>
<organism evidence="4 5">
    <name type="scientific">Azohydromonas caseinilytica</name>
    <dbReference type="NCBI Taxonomy" id="2728836"/>
    <lineage>
        <taxon>Bacteria</taxon>
        <taxon>Pseudomonadati</taxon>
        <taxon>Pseudomonadota</taxon>
        <taxon>Betaproteobacteria</taxon>
        <taxon>Burkholderiales</taxon>
        <taxon>Sphaerotilaceae</taxon>
        <taxon>Azohydromonas</taxon>
    </lineage>
</organism>
<dbReference type="Gene3D" id="3.40.50.1820">
    <property type="entry name" value="alpha/beta hydrolase"/>
    <property type="match status" value="1"/>
</dbReference>
<dbReference type="InterPro" id="IPR010126">
    <property type="entry name" value="Esterase_phb"/>
</dbReference>
<dbReference type="NCBIfam" id="TIGR01840">
    <property type="entry name" value="esterase_phb"/>
    <property type="match status" value="1"/>
</dbReference>
<accession>A0A848F9S7</accession>
<name>A0A848F9S7_9BURK</name>
<keyword evidence="5" id="KW-1185">Reference proteome</keyword>
<proteinExistence type="predicted"/>
<evidence type="ECO:0000256" key="3">
    <source>
        <dbReference type="SAM" id="MobiDB-lite"/>
    </source>
</evidence>
<protein>
    <submittedName>
        <fullName evidence="4">PHB depolymerase family esterase</fullName>
    </submittedName>
</protein>
<dbReference type="InterPro" id="IPR050955">
    <property type="entry name" value="Plant_Biomass_Hydrol_Est"/>
</dbReference>
<evidence type="ECO:0000313" key="5">
    <source>
        <dbReference type="Proteomes" id="UP000574067"/>
    </source>
</evidence>
<evidence type="ECO:0000256" key="2">
    <source>
        <dbReference type="ARBA" id="ARBA00022801"/>
    </source>
</evidence>
<dbReference type="GO" id="GO:0005576">
    <property type="term" value="C:extracellular region"/>
    <property type="evidence" value="ECO:0007669"/>
    <property type="project" value="InterPro"/>
</dbReference>
<gene>
    <name evidence="4" type="ORF">HHL10_18205</name>
</gene>
<dbReference type="GO" id="GO:0016787">
    <property type="term" value="F:hydrolase activity"/>
    <property type="evidence" value="ECO:0007669"/>
    <property type="project" value="UniProtKB-KW"/>
</dbReference>
<dbReference type="InterPro" id="IPR029058">
    <property type="entry name" value="AB_hydrolase_fold"/>
</dbReference>
<evidence type="ECO:0000313" key="4">
    <source>
        <dbReference type="EMBL" id="NML16917.1"/>
    </source>
</evidence>
<sequence length="459" mass="47175">MAEATRLTRAGDLQAATALIQAALAGSAPPRGTPAPPRGNVIDIPARVIPDAQALANGDAAIQAPATATGASTEPLPGAVHAPPAAAQPTGASLRSRLARFAKGLTRRRADPPEAPVPAQPAVTEPAKPGGDSFVEGSHTEAGLTRHYKLYIPPERHGAGLPLVVMLHGCTQHPDDFAAGTGMNEAAREHGFYVLYPAQAQKANPQRCWNWFKHNHQGRGRGEPALLAGMARAVMARHGIDPQRVYVAGLSAGGAMAAILGGAYPDLFAAVGVHSGLPAGAARDLPSALAAMRGAPAGAAGAPDLAGLPGLKDLHGLADLPGLSRLTDLPGLADLEGGEATVSVDAEATVPGPVPPTIVFHGDQDHTVHPCNGERAITACAEGAATHTERGRSHGGRAYTRRVWRNAAGQVRAEHWNVHGAGHAWSGGRPAGSYTDAAGPDATDAMLQFFRAHRLRRAD</sequence>
<keyword evidence="2" id="KW-0378">Hydrolase</keyword>